<dbReference type="InterPro" id="IPR002938">
    <property type="entry name" value="FAD-bd"/>
</dbReference>
<evidence type="ECO:0000256" key="2">
    <source>
        <dbReference type="ARBA" id="ARBA00007992"/>
    </source>
</evidence>
<dbReference type="OrthoDB" id="16820at2759"/>
<comment type="pathway">
    <text evidence="1">Secondary metabolite biosynthesis.</text>
</comment>
<feature type="domain" description="FAD-binding" evidence="6">
    <location>
        <begin position="6"/>
        <end position="364"/>
    </location>
</feature>
<dbReference type="AlphaFoldDB" id="A0A553HM98"/>
<dbReference type="GO" id="GO:0016491">
    <property type="term" value="F:oxidoreductase activity"/>
    <property type="evidence" value="ECO:0007669"/>
    <property type="project" value="UniProtKB-KW"/>
</dbReference>
<keyword evidence="4" id="KW-0274">FAD</keyword>
<dbReference type="Gene3D" id="3.50.50.60">
    <property type="entry name" value="FAD/NAD(P)-binding domain"/>
    <property type="match status" value="1"/>
</dbReference>
<dbReference type="GO" id="GO:0071949">
    <property type="term" value="F:FAD binding"/>
    <property type="evidence" value="ECO:0007669"/>
    <property type="project" value="InterPro"/>
</dbReference>
<proteinExistence type="inferred from homology"/>
<gene>
    <name evidence="7" type="ORF">FHL15_010001</name>
</gene>
<dbReference type="PANTHER" id="PTHR46720">
    <property type="entry name" value="HYDROXYLASE, PUTATIVE (AFU_ORTHOLOGUE AFUA_3G01460)-RELATED"/>
    <property type="match status" value="1"/>
</dbReference>
<dbReference type="PANTHER" id="PTHR46720:SF3">
    <property type="entry name" value="FAD-BINDING DOMAIN-CONTAINING PROTEIN-RELATED"/>
    <property type="match status" value="1"/>
</dbReference>
<evidence type="ECO:0000259" key="6">
    <source>
        <dbReference type="Pfam" id="PF01494"/>
    </source>
</evidence>
<dbReference type="STRING" id="2512241.A0A553HM98"/>
<comment type="caution">
    <text evidence="7">The sequence shown here is derived from an EMBL/GenBank/DDBJ whole genome shotgun (WGS) entry which is preliminary data.</text>
</comment>
<dbReference type="Proteomes" id="UP000319160">
    <property type="component" value="Unassembled WGS sequence"/>
</dbReference>
<evidence type="ECO:0000256" key="1">
    <source>
        <dbReference type="ARBA" id="ARBA00005179"/>
    </source>
</evidence>
<dbReference type="Pfam" id="PF01494">
    <property type="entry name" value="FAD_binding_3"/>
    <property type="match status" value="1"/>
</dbReference>
<keyword evidence="3" id="KW-0285">Flavoprotein</keyword>
<protein>
    <recommendedName>
        <fullName evidence="6">FAD-binding domain-containing protein</fullName>
    </recommendedName>
</protein>
<organism evidence="7 8">
    <name type="scientific">Xylaria flabelliformis</name>
    <dbReference type="NCBI Taxonomy" id="2512241"/>
    <lineage>
        <taxon>Eukaryota</taxon>
        <taxon>Fungi</taxon>
        <taxon>Dikarya</taxon>
        <taxon>Ascomycota</taxon>
        <taxon>Pezizomycotina</taxon>
        <taxon>Sordariomycetes</taxon>
        <taxon>Xylariomycetidae</taxon>
        <taxon>Xylariales</taxon>
        <taxon>Xylariaceae</taxon>
        <taxon>Xylaria</taxon>
    </lineage>
</organism>
<dbReference type="EMBL" id="VFLP01000074">
    <property type="protein sequence ID" value="TRX89084.1"/>
    <property type="molecule type" value="Genomic_DNA"/>
</dbReference>
<comment type="similarity">
    <text evidence="2">Belongs to the paxM FAD-dependent monooxygenase family.</text>
</comment>
<reference evidence="8" key="1">
    <citation type="submission" date="2019-06" db="EMBL/GenBank/DDBJ databases">
        <title>Draft genome sequence of the griseofulvin-producing fungus Xylaria cubensis strain G536.</title>
        <authorList>
            <person name="Mead M.E."/>
            <person name="Raja H.A."/>
            <person name="Steenwyk J.L."/>
            <person name="Knowles S.L."/>
            <person name="Oberlies N.H."/>
            <person name="Rokas A."/>
        </authorList>
    </citation>
    <scope>NUCLEOTIDE SEQUENCE [LARGE SCALE GENOMIC DNA]</scope>
    <source>
        <strain evidence="8">G536</strain>
    </source>
</reference>
<evidence type="ECO:0000313" key="8">
    <source>
        <dbReference type="Proteomes" id="UP000319160"/>
    </source>
</evidence>
<keyword evidence="5" id="KW-0560">Oxidoreductase</keyword>
<sequence length="425" mass="46078">MTTQKIEVAIVGGGIAGLALASGLIKQQHLNVQVYEGVAQYSDVGAGLALHLNAMKAMDCLGPEVRQAYADKALSMGEEHQEMATEVILAHGPCSGQVVAELGKAKGRKTVSRADLLDGFRALIPPSHIGFGKRLHGIEELSASEGYRLRLEFEDGTSASADCLLGADGIHSTIRAYMLGADHPATAPKNHDGWQIFRTMVSTEEAMKQIDPKWTTNVPIFIGPKGHVNCIPLNKNTRLSAGVAVRGRTPENRGQLKSLDPGRYTDYSEDAQQIIKMVAKDTSASWAAADHDHAPFYARNNVAIFGDAAHAALPFAGNGAAQALEDAAVLNALFSHIKEPKEIAAALRAFCEIRRPRSQAVVDLSRKFGRIYAFSEDGMHQDPARLKTFFRLTATMTNYFDVKRQNDEAIKLFNRFLQDGANGQA</sequence>
<dbReference type="PRINTS" id="PR00420">
    <property type="entry name" value="RNGMNOXGNASE"/>
</dbReference>
<evidence type="ECO:0000256" key="5">
    <source>
        <dbReference type="ARBA" id="ARBA00023002"/>
    </source>
</evidence>
<evidence type="ECO:0000256" key="3">
    <source>
        <dbReference type="ARBA" id="ARBA00022630"/>
    </source>
</evidence>
<dbReference type="SUPFAM" id="SSF51905">
    <property type="entry name" value="FAD/NAD(P)-binding domain"/>
    <property type="match status" value="1"/>
</dbReference>
<evidence type="ECO:0000313" key="7">
    <source>
        <dbReference type="EMBL" id="TRX89084.1"/>
    </source>
</evidence>
<dbReference type="InterPro" id="IPR051104">
    <property type="entry name" value="FAD_monoxygenase"/>
</dbReference>
<dbReference type="InterPro" id="IPR036188">
    <property type="entry name" value="FAD/NAD-bd_sf"/>
</dbReference>
<name>A0A553HM98_9PEZI</name>
<keyword evidence="8" id="KW-1185">Reference proteome</keyword>
<dbReference type="GO" id="GO:0044550">
    <property type="term" value="P:secondary metabolite biosynthetic process"/>
    <property type="evidence" value="ECO:0007669"/>
    <property type="project" value="TreeGrafter"/>
</dbReference>
<evidence type="ECO:0000256" key="4">
    <source>
        <dbReference type="ARBA" id="ARBA00022827"/>
    </source>
</evidence>
<accession>A0A553HM98</accession>